<dbReference type="Proteomes" id="UP000693942">
    <property type="component" value="Unassembled WGS sequence"/>
</dbReference>
<evidence type="ECO:0000313" key="3">
    <source>
        <dbReference type="EMBL" id="KAG7428951.1"/>
    </source>
</evidence>
<feature type="region of interest" description="Disordered" evidence="1">
    <location>
        <begin position="69"/>
        <end position="111"/>
    </location>
</feature>
<gene>
    <name evidence="3" type="ORF">Forpi1262_v010152</name>
</gene>
<feature type="compositionally biased region" description="Low complexity" evidence="1">
    <location>
        <begin position="69"/>
        <end position="85"/>
    </location>
</feature>
<feature type="domain" description="Heterokaryon incompatibility" evidence="2">
    <location>
        <begin position="335"/>
        <end position="479"/>
    </location>
</feature>
<feature type="compositionally biased region" description="Basic and acidic residues" evidence="1">
    <location>
        <begin position="96"/>
        <end position="108"/>
    </location>
</feature>
<dbReference type="InterPro" id="IPR052895">
    <property type="entry name" value="HetReg/Transcr_Mod"/>
</dbReference>
<dbReference type="EMBL" id="JAELUR010000007">
    <property type="protein sequence ID" value="KAG7428951.1"/>
    <property type="molecule type" value="Genomic_DNA"/>
</dbReference>
<evidence type="ECO:0000259" key="2">
    <source>
        <dbReference type="Pfam" id="PF06985"/>
    </source>
</evidence>
<comment type="caution">
    <text evidence="3">The sequence shown here is derived from an EMBL/GenBank/DDBJ whole genome shotgun (WGS) entry which is preliminary data.</text>
</comment>
<proteinExistence type="predicted"/>
<accession>A0A8J5PUU5</accession>
<protein>
    <submittedName>
        <fullName evidence="3">Heterokaryon incompatibility protein 6, OR allele</fullName>
    </submittedName>
</protein>
<evidence type="ECO:0000313" key="4">
    <source>
        <dbReference type="Proteomes" id="UP000693942"/>
    </source>
</evidence>
<reference evidence="3" key="1">
    <citation type="submission" date="2021-04" db="EMBL/GenBank/DDBJ databases">
        <title>First draft genome resource for Brassicaceae pathogens Fusarium oxysporum f. sp. raphani and Fusarium oxysporum f. sp. rapae.</title>
        <authorList>
            <person name="Asai S."/>
        </authorList>
    </citation>
    <scope>NUCLEOTIDE SEQUENCE</scope>
    <source>
        <strain evidence="3">Tf1262</strain>
    </source>
</reference>
<sequence>MWGYSVYTSIGIRKSFFEVRARTTKRSTIISSWQKTGIYPFDPEVVLARMINPLSSLSLEVAEESLPGYISRGSSSTHSSDSNSEMSEEDGVPPPHEVHHSNRHDQEIRLISTPPPRVNWVEMNTPELKLRQIRQYEEYVALRIECSITSGTPLTPSVSHVNEKLRKAHTTLAVNGITATQEMRRLKEKNLRRSARDQGTTILANYGPITIYDARLRVAKDQHNRLAGQAAEEARVHTKEVRVEVGIRLLEVKPGNPSEMLQCSLQTVDLADNPKYHALSYTWELDPPSFPYELRYLSQKVPNFSKVVTSGVDTVNHAINRLMVRSRSEPADPDAKSAENSTDRDKILCDGKGVYVKSNLYQALLQLRKARPGLYWIDAICINQSNLAELGQQVQMMNWIYSSASQVTIWLGTCPHVFSPGVANLIQMTKTGLPEITEAAESKDFYYTRVGTTSLWHLVLCVFFIVTRKWFKRLWVLQELCLAKEAIFLMGDYKFEADDISVAFGWMRSILSAWNTSGLHMFAQILTSFGDMPDQAVSLLNSRRTISEGDKVGLQEWFRLVKDREARDPRDMVYGGLALIKPETLLMNPSLKRGSEKHPQITQPGDPLNKQNWTSLQADYAIDLSAVLEKVALSLLSGPEPMNLLSLATRYRTPFFYDMTRDTSIHYSAMKYDKLSELELDVPSWYAAPWLENSRGMKLLIWQNSTPLENISMMINSPSISADGKSLFLEAVQLDVIESCVLYNFFGDLAHDMDSMITLSSKENERAQEAAALKESFNYAPPFHLLEVILSMTAYPKPTKKSPLEVFCDLLTAGTWRGPPSSKMVGFCQWLDDWVNNYVKEHDKEKAKITDETLILKEFIIKREPTIAKIQDDYAKLRTAYPNEPWSPEDRKAISEERKTQASHFARTLQIAQTVRALFKTQSGRLILAPAWAEKGDVVMAVKGGKVPYVFTPRDEDIKRKIAFKEKYNGDISMEALKVRPGHKEAQKWDAANLQGDIGGKESYLLTGEVYLHDSDLEEILGRELEFGRLQIV</sequence>
<name>A0A8J5PUU5_FUSOX</name>
<evidence type="ECO:0000256" key="1">
    <source>
        <dbReference type="SAM" id="MobiDB-lite"/>
    </source>
</evidence>
<dbReference type="PANTHER" id="PTHR24148:SF64">
    <property type="entry name" value="HETEROKARYON INCOMPATIBILITY DOMAIN-CONTAINING PROTEIN"/>
    <property type="match status" value="1"/>
</dbReference>
<dbReference type="PANTHER" id="PTHR24148">
    <property type="entry name" value="ANKYRIN REPEAT DOMAIN-CONTAINING PROTEIN 39 HOMOLOG-RELATED"/>
    <property type="match status" value="1"/>
</dbReference>
<dbReference type="AlphaFoldDB" id="A0A8J5PUU5"/>
<dbReference type="InterPro" id="IPR010730">
    <property type="entry name" value="HET"/>
</dbReference>
<dbReference type="Pfam" id="PF06985">
    <property type="entry name" value="HET"/>
    <property type="match status" value="1"/>
</dbReference>
<organism evidence="3 4">
    <name type="scientific">Fusarium oxysporum f. sp. raphani</name>
    <dbReference type="NCBI Taxonomy" id="96318"/>
    <lineage>
        <taxon>Eukaryota</taxon>
        <taxon>Fungi</taxon>
        <taxon>Dikarya</taxon>
        <taxon>Ascomycota</taxon>
        <taxon>Pezizomycotina</taxon>
        <taxon>Sordariomycetes</taxon>
        <taxon>Hypocreomycetidae</taxon>
        <taxon>Hypocreales</taxon>
        <taxon>Nectriaceae</taxon>
        <taxon>Fusarium</taxon>
        <taxon>Fusarium oxysporum species complex</taxon>
    </lineage>
</organism>